<accession>A0A8R2R5G6</accession>
<dbReference type="EnsemblMetazoa" id="XM_012689702.3">
    <property type="protein sequence ID" value="XP_012545156.2"/>
    <property type="gene ID" value="LOC101744317"/>
</dbReference>
<proteinExistence type="predicted"/>
<evidence type="ECO:0000256" key="2">
    <source>
        <dbReference type="SAM" id="MobiDB-lite"/>
    </source>
</evidence>
<reference evidence="3" key="2">
    <citation type="submission" date="2022-06" db="UniProtKB">
        <authorList>
            <consortium name="EnsemblMetazoa"/>
        </authorList>
    </citation>
    <scope>IDENTIFICATION</scope>
    <source>
        <strain evidence="3">p50T (Dazao)</strain>
    </source>
</reference>
<dbReference type="EnsemblMetazoa" id="XM_038018096.1">
    <property type="protein sequence ID" value="XP_037874024.1"/>
    <property type="gene ID" value="LOC101744317"/>
</dbReference>
<name>A0A8R2R5G6_BOMMO</name>
<dbReference type="GO" id="GO:0070652">
    <property type="term" value="C:HAUS complex"/>
    <property type="evidence" value="ECO:0007669"/>
    <property type="project" value="InterPro"/>
</dbReference>
<evidence type="ECO:0000313" key="3">
    <source>
        <dbReference type="EnsemblMetazoa" id="XP_037874024.1"/>
    </source>
</evidence>
<feature type="coiled-coil region" evidence="1">
    <location>
        <begin position="98"/>
        <end position="163"/>
    </location>
</feature>
<protein>
    <submittedName>
        <fullName evidence="3">Uncharacterized protein</fullName>
    </submittedName>
</protein>
<evidence type="ECO:0000256" key="1">
    <source>
        <dbReference type="SAM" id="Coils"/>
    </source>
</evidence>
<evidence type="ECO:0000313" key="4">
    <source>
        <dbReference type="Proteomes" id="UP000005204"/>
    </source>
</evidence>
<dbReference type="RefSeq" id="XP_012545156.2">
    <property type="nucleotide sequence ID" value="XM_012689702.4"/>
</dbReference>
<dbReference type="Proteomes" id="UP000005204">
    <property type="component" value="Unassembled WGS sequence"/>
</dbReference>
<organism evidence="3 4">
    <name type="scientific">Bombyx mori</name>
    <name type="common">Silk moth</name>
    <dbReference type="NCBI Taxonomy" id="7091"/>
    <lineage>
        <taxon>Eukaryota</taxon>
        <taxon>Metazoa</taxon>
        <taxon>Ecdysozoa</taxon>
        <taxon>Arthropoda</taxon>
        <taxon>Hexapoda</taxon>
        <taxon>Insecta</taxon>
        <taxon>Pterygota</taxon>
        <taxon>Neoptera</taxon>
        <taxon>Endopterygota</taxon>
        <taxon>Lepidoptera</taxon>
        <taxon>Glossata</taxon>
        <taxon>Ditrysia</taxon>
        <taxon>Bombycoidea</taxon>
        <taxon>Bombycidae</taxon>
        <taxon>Bombycinae</taxon>
        <taxon>Bombyx</taxon>
    </lineage>
</organism>
<dbReference type="InterPro" id="IPR029131">
    <property type="entry name" value="HAUS5"/>
</dbReference>
<dbReference type="AlphaFoldDB" id="A0A8R2R5G6"/>
<dbReference type="RefSeq" id="XP_037874024.1">
    <property type="nucleotide sequence ID" value="XM_038018096.2"/>
</dbReference>
<keyword evidence="1" id="KW-0175">Coiled coil</keyword>
<dbReference type="Pfam" id="PF14817">
    <property type="entry name" value="HAUS5"/>
    <property type="match status" value="1"/>
</dbReference>
<sequence length="645" mass="74242">MSDEKVKLISDEVPQKFMEWLLAMGCPQDKVPRLDNAKQMCRGQYYIVWRSLMEEVESKNVIKFKKQLVFIDDIKKCKKTFEYKKNNNDTVPEELSVWKEYENLKKRLQEAESNLKQNKQELHLLIEKVSTKLTQRKESQCHVQDAERRVLLLQKVSEQLQSKKTDLQETMNIAKSLSYIERTEENEDNLDKCITLMRRSNTRQAALSHSSVTSVNNATGSTTISNNSSTENEYEECMWSLVRCRGASLWPRVVRRRAALCVPPRPPALHTPAPPLHRPTAKSIVAHTAALHCSVALEAMKNKALIAQAQLRLAAAVNNLNTYLTGDSCEYLVRECERTRTQTRVESLKILLEELKARAGPFAAVGKLTADKHATRRLIANVDKSIITKKDELKRALSSLNVTDRKIANVRECLTAVFGCLQRRGCSGRMDRYKAHISLPQESIEQLQKFYDEKRSSRKMKLQLSFDLDASTSDSFNDRAENGTPTFADELKIYLESFHMDKNRKLVLENGEKLWIFETVESSVRRWSPPGAAPRALAARARYRRHLHQLLKQGNANCVHLNIDIDITSQVEEQKETSDKIKKRLNDCLLSLMKIDRVLDLGVENLEFWQKNNLSGYISEKRTVEGKTYSDYEKHYKDCLNLYKL</sequence>
<feature type="region of interest" description="Disordered" evidence="2">
    <location>
        <begin position="205"/>
        <end position="228"/>
    </location>
</feature>
<dbReference type="GO" id="GO:0051225">
    <property type="term" value="P:spindle assembly"/>
    <property type="evidence" value="ECO:0007669"/>
    <property type="project" value="InterPro"/>
</dbReference>
<dbReference type="KEGG" id="bmor:101744317"/>
<feature type="compositionally biased region" description="Low complexity" evidence="2">
    <location>
        <begin position="216"/>
        <end position="228"/>
    </location>
</feature>
<reference evidence="4" key="1">
    <citation type="journal article" date="2008" name="Insect Biochem. Mol. Biol.">
        <title>The genome of a lepidopteran model insect, the silkworm Bombyx mori.</title>
        <authorList>
            <consortium name="International Silkworm Genome Consortium"/>
        </authorList>
    </citation>
    <scope>NUCLEOTIDE SEQUENCE [LARGE SCALE GENOMIC DNA]</scope>
    <source>
        <strain evidence="4">p50T</strain>
    </source>
</reference>
<keyword evidence="4" id="KW-1185">Reference proteome</keyword>
<feature type="compositionally biased region" description="Polar residues" evidence="2">
    <location>
        <begin position="205"/>
        <end position="215"/>
    </location>
</feature>
<dbReference type="GeneID" id="101744317"/>